<accession>A0A9D4T5K7</accession>
<evidence type="ECO:0000256" key="1">
    <source>
        <dbReference type="SAM" id="MobiDB-lite"/>
    </source>
</evidence>
<comment type="caution">
    <text evidence="2">The sequence shown here is derived from an EMBL/GenBank/DDBJ whole genome shotgun (WGS) entry which is preliminary data.</text>
</comment>
<dbReference type="AlphaFoldDB" id="A0A9D4T5K7"/>
<reference evidence="2" key="1">
    <citation type="journal article" date="2020" name="Cell">
        <title>Large-Scale Comparative Analyses of Tick Genomes Elucidate Their Genetic Diversity and Vector Capacities.</title>
        <authorList>
            <consortium name="Tick Genome and Microbiome Consortium (TIGMIC)"/>
            <person name="Jia N."/>
            <person name="Wang J."/>
            <person name="Shi W."/>
            <person name="Du L."/>
            <person name="Sun Y."/>
            <person name="Zhan W."/>
            <person name="Jiang J.F."/>
            <person name="Wang Q."/>
            <person name="Zhang B."/>
            <person name="Ji P."/>
            <person name="Bell-Sakyi L."/>
            <person name="Cui X.M."/>
            <person name="Yuan T.T."/>
            <person name="Jiang B.G."/>
            <person name="Yang W.F."/>
            <person name="Lam T.T."/>
            <person name="Chang Q.C."/>
            <person name="Ding S.J."/>
            <person name="Wang X.J."/>
            <person name="Zhu J.G."/>
            <person name="Ruan X.D."/>
            <person name="Zhao L."/>
            <person name="Wei J.T."/>
            <person name="Ye R.Z."/>
            <person name="Que T.C."/>
            <person name="Du C.H."/>
            <person name="Zhou Y.H."/>
            <person name="Cheng J.X."/>
            <person name="Dai P.F."/>
            <person name="Guo W.B."/>
            <person name="Han X.H."/>
            <person name="Huang E.J."/>
            <person name="Li L.F."/>
            <person name="Wei W."/>
            <person name="Gao Y.C."/>
            <person name="Liu J.Z."/>
            <person name="Shao H.Z."/>
            <person name="Wang X."/>
            <person name="Wang C.C."/>
            <person name="Yang T.C."/>
            <person name="Huo Q.B."/>
            <person name="Li W."/>
            <person name="Chen H.Y."/>
            <person name="Chen S.E."/>
            <person name="Zhou L.G."/>
            <person name="Ni X.B."/>
            <person name="Tian J.H."/>
            <person name="Sheng Y."/>
            <person name="Liu T."/>
            <person name="Pan Y.S."/>
            <person name="Xia L.Y."/>
            <person name="Li J."/>
            <person name="Zhao F."/>
            <person name="Cao W.C."/>
        </authorList>
    </citation>
    <scope>NUCLEOTIDE SEQUENCE</scope>
    <source>
        <strain evidence="2">Rsan-2018</strain>
    </source>
</reference>
<name>A0A9D4T5K7_RHISA</name>
<feature type="region of interest" description="Disordered" evidence="1">
    <location>
        <begin position="148"/>
        <end position="181"/>
    </location>
</feature>
<keyword evidence="3" id="KW-1185">Reference proteome</keyword>
<sequence>MEPDQSGGVTDVEMNAEMTGHRRAFGRNTDDTRPMCRVCEQEEETIPHLVLRCRRLCPRQREGTTLPEADPALHAQWQRAVPRAEKKLEENCAVCELHFNDRFISRYFEPTVNEPGLCCFREQFPTQFPNLPAYCPKRLLCSDERLSPSVGKNSSCTGAGGRTASQRAPRNQDRPTPVCRW</sequence>
<feature type="compositionally biased region" description="Polar residues" evidence="1">
    <location>
        <begin position="150"/>
        <end position="169"/>
    </location>
</feature>
<dbReference type="Proteomes" id="UP000821837">
    <property type="component" value="Chromosome 10"/>
</dbReference>
<evidence type="ECO:0000313" key="3">
    <source>
        <dbReference type="Proteomes" id="UP000821837"/>
    </source>
</evidence>
<evidence type="ECO:0000313" key="2">
    <source>
        <dbReference type="EMBL" id="KAH7975761.1"/>
    </source>
</evidence>
<protein>
    <recommendedName>
        <fullName evidence="4">THAP-type domain-containing protein</fullName>
    </recommendedName>
</protein>
<dbReference type="EMBL" id="JABSTV010001246">
    <property type="protein sequence ID" value="KAH7975761.1"/>
    <property type="molecule type" value="Genomic_DNA"/>
</dbReference>
<proteinExistence type="predicted"/>
<evidence type="ECO:0008006" key="4">
    <source>
        <dbReference type="Google" id="ProtNLM"/>
    </source>
</evidence>
<gene>
    <name evidence="2" type="ORF">HPB52_004932</name>
</gene>
<organism evidence="2 3">
    <name type="scientific">Rhipicephalus sanguineus</name>
    <name type="common">Brown dog tick</name>
    <name type="synonym">Ixodes sanguineus</name>
    <dbReference type="NCBI Taxonomy" id="34632"/>
    <lineage>
        <taxon>Eukaryota</taxon>
        <taxon>Metazoa</taxon>
        <taxon>Ecdysozoa</taxon>
        <taxon>Arthropoda</taxon>
        <taxon>Chelicerata</taxon>
        <taxon>Arachnida</taxon>
        <taxon>Acari</taxon>
        <taxon>Parasitiformes</taxon>
        <taxon>Ixodida</taxon>
        <taxon>Ixodoidea</taxon>
        <taxon>Ixodidae</taxon>
        <taxon>Rhipicephalinae</taxon>
        <taxon>Rhipicephalus</taxon>
        <taxon>Rhipicephalus</taxon>
    </lineage>
</organism>
<reference evidence="2" key="2">
    <citation type="submission" date="2021-09" db="EMBL/GenBank/DDBJ databases">
        <authorList>
            <person name="Jia N."/>
            <person name="Wang J."/>
            <person name="Shi W."/>
            <person name="Du L."/>
            <person name="Sun Y."/>
            <person name="Zhan W."/>
            <person name="Jiang J."/>
            <person name="Wang Q."/>
            <person name="Zhang B."/>
            <person name="Ji P."/>
            <person name="Sakyi L.B."/>
            <person name="Cui X."/>
            <person name="Yuan T."/>
            <person name="Jiang B."/>
            <person name="Yang W."/>
            <person name="Lam T.T.-Y."/>
            <person name="Chang Q."/>
            <person name="Ding S."/>
            <person name="Wang X."/>
            <person name="Zhu J."/>
            <person name="Ruan X."/>
            <person name="Zhao L."/>
            <person name="Wei J."/>
            <person name="Que T."/>
            <person name="Du C."/>
            <person name="Cheng J."/>
            <person name="Dai P."/>
            <person name="Han X."/>
            <person name="Huang E."/>
            <person name="Gao Y."/>
            <person name="Liu J."/>
            <person name="Shao H."/>
            <person name="Ye R."/>
            <person name="Li L."/>
            <person name="Wei W."/>
            <person name="Wang X."/>
            <person name="Wang C."/>
            <person name="Huo Q."/>
            <person name="Li W."/>
            <person name="Guo W."/>
            <person name="Chen H."/>
            <person name="Chen S."/>
            <person name="Zhou L."/>
            <person name="Zhou L."/>
            <person name="Ni X."/>
            <person name="Tian J."/>
            <person name="Zhou Y."/>
            <person name="Sheng Y."/>
            <person name="Liu T."/>
            <person name="Pan Y."/>
            <person name="Xia L."/>
            <person name="Li J."/>
            <person name="Zhao F."/>
            <person name="Cao W."/>
        </authorList>
    </citation>
    <scope>NUCLEOTIDE SEQUENCE</scope>
    <source>
        <strain evidence="2">Rsan-2018</strain>
        <tissue evidence="2">Larvae</tissue>
    </source>
</reference>